<gene>
    <name evidence="1" type="ORF">ACFQH1_06790</name>
</gene>
<dbReference type="EMBL" id="JBHSSB010000015">
    <property type="protein sequence ID" value="MFC6294904.1"/>
    <property type="molecule type" value="Genomic_DNA"/>
</dbReference>
<accession>A0ABW1UGC0</accession>
<evidence type="ECO:0000313" key="2">
    <source>
        <dbReference type="Proteomes" id="UP001596227"/>
    </source>
</evidence>
<evidence type="ECO:0000313" key="1">
    <source>
        <dbReference type="EMBL" id="MFC6294904.1"/>
    </source>
</evidence>
<sequence>MSCRTVCGRIKLMSGCDREAMVVAAVSGVGRQAYLLAQQRLLTERLATLSVTRQAIAVQEIQVELARLADQLRLVS</sequence>
<name>A0ABW1UGC0_9LACO</name>
<proteinExistence type="predicted"/>
<dbReference type="RefSeq" id="WP_137606637.1">
    <property type="nucleotide sequence ID" value="NZ_BJDH01000002.1"/>
</dbReference>
<reference evidence="2" key="1">
    <citation type="journal article" date="2019" name="Int. J. Syst. Evol. Microbiol.">
        <title>The Global Catalogue of Microorganisms (GCM) 10K type strain sequencing project: providing services to taxonomists for standard genome sequencing and annotation.</title>
        <authorList>
            <consortium name="The Broad Institute Genomics Platform"/>
            <consortium name="The Broad Institute Genome Sequencing Center for Infectious Disease"/>
            <person name="Wu L."/>
            <person name="Ma J."/>
        </authorList>
    </citation>
    <scope>NUCLEOTIDE SEQUENCE [LARGE SCALE GENOMIC DNA]</scope>
    <source>
        <strain evidence="2">CCM 8934</strain>
    </source>
</reference>
<protein>
    <submittedName>
        <fullName evidence="1">Uncharacterized protein</fullName>
    </submittedName>
</protein>
<organism evidence="1 2">
    <name type="scientific">Lactiplantibacillus daoliensis</name>
    <dbReference type="NCBI Taxonomy" id="2559916"/>
    <lineage>
        <taxon>Bacteria</taxon>
        <taxon>Bacillati</taxon>
        <taxon>Bacillota</taxon>
        <taxon>Bacilli</taxon>
        <taxon>Lactobacillales</taxon>
        <taxon>Lactobacillaceae</taxon>
        <taxon>Lactiplantibacillus</taxon>
    </lineage>
</organism>
<comment type="caution">
    <text evidence="1">The sequence shown here is derived from an EMBL/GenBank/DDBJ whole genome shotgun (WGS) entry which is preliminary data.</text>
</comment>
<keyword evidence="2" id="KW-1185">Reference proteome</keyword>
<dbReference type="Proteomes" id="UP001596227">
    <property type="component" value="Unassembled WGS sequence"/>
</dbReference>